<dbReference type="Proteomes" id="UP000193811">
    <property type="component" value="Unassembled WGS sequence"/>
</dbReference>
<keyword evidence="4" id="KW-1185">Reference proteome</keyword>
<evidence type="ECO:0000256" key="1">
    <source>
        <dbReference type="SAM" id="MobiDB-lite"/>
    </source>
</evidence>
<dbReference type="EMBL" id="LQOP01000029">
    <property type="protein sequence ID" value="ORV21742.1"/>
    <property type="molecule type" value="Genomic_DNA"/>
</dbReference>
<dbReference type="GeneID" id="44299192"/>
<comment type="caution">
    <text evidence="3">The sequence shown here is derived from an EMBL/GenBank/DDBJ whole genome shotgun (WGS) entry which is preliminary data.</text>
</comment>
<feature type="region of interest" description="Disordered" evidence="1">
    <location>
        <begin position="313"/>
        <end position="389"/>
    </location>
</feature>
<name>A0ABX3V0U7_9MYCO</name>
<gene>
    <name evidence="3" type="ORF">AWB98_27205</name>
</gene>
<keyword evidence="2" id="KW-0472">Membrane</keyword>
<keyword evidence="2" id="KW-0812">Transmembrane</keyword>
<evidence type="ECO:0008006" key="5">
    <source>
        <dbReference type="Google" id="ProtNLM"/>
    </source>
</evidence>
<organism evidence="3 4">
    <name type="scientific">Mycolicibacterium conceptionense</name>
    <dbReference type="NCBI Taxonomy" id="451644"/>
    <lineage>
        <taxon>Bacteria</taxon>
        <taxon>Bacillati</taxon>
        <taxon>Actinomycetota</taxon>
        <taxon>Actinomycetes</taxon>
        <taxon>Mycobacteriales</taxon>
        <taxon>Mycobacteriaceae</taxon>
        <taxon>Mycolicibacterium</taxon>
    </lineage>
</organism>
<feature type="compositionally biased region" description="Low complexity" evidence="1">
    <location>
        <begin position="334"/>
        <end position="343"/>
    </location>
</feature>
<evidence type="ECO:0000313" key="3">
    <source>
        <dbReference type="EMBL" id="ORV21742.1"/>
    </source>
</evidence>
<accession>A0ABX3V0U7</accession>
<sequence>MTHPDNATHDGPAWSATQEWLADLDRDPDDTGYSDESDYTPEGYDPSDEPDYDDPYDGDDGSSPTPDPEEIEDYELAPPAGADSDSDDEAVPIVDDADIYDTGNGQDAAGSAKTADDAPAPRFNKPLAIGFVAFVAVTTIAVTSVLLGMKDGPEVESEQSEAVTKITAAPAEPAPPPPGASGGPAGIPFTASAPGCLPGSTAAQAVASGDPTQAWVCVRGGVDGQVLTIELGRTMVVTAIRITPGWVGTDASGADQWLQHRVVSRVSWILTDHGNKPTVVPQRTGNVHGEAPQPMPGQGVLASTITMIVQETSRPPADAPPADQGPAAPGPGGLLDDVLGAPLGTPPESSVAPLPGLPGMPGGQAETDPVDNTFAVSSITVEGHQPIPS</sequence>
<evidence type="ECO:0000256" key="2">
    <source>
        <dbReference type="SAM" id="Phobius"/>
    </source>
</evidence>
<proteinExistence type="predicted"/>
<feature type="region of interest" description="Disordered" evidence="1">
    <location>
        <begin position="1"/>
        <end position="120"/>
    </location>
</feature>
<keyword evidence="2" id="KW-1133">Transmembrane helix</keyword>
<feature type="compositionally biased region" description="Acidic residues" evidence="1">
    <location>
        <begin position="84"/>
        <end position="99"/>
    </location>
</feature>
<feature type="transmembrane region" description="Helical" evidence="2">
    <location>
        <begin position="127"/>
        <end position="149"/>
    </location>
</feature>
<evidence type="ECO:0000313" key="4">
    <source>
        <dbReference type="Proteomes" id="UP000193811"/>
    </source>
</evidence>
<protein>
    <recommendedName>
        <fullName evidence="5">F5/8 type C domain-containing protein</fullName>
    </recommendedName>
</protein>
<dbReference type="RefSeq" id="WP_085142333.1">
    <property type="nucleotide sequence ID" value="NZ_LQOP01000029.1"/>
</dbReference>
<reference evidence="3 4" key="1">
    <citation type="submission" date="2016-01" db="EMBL/GenBank/DDBJ databases">
        <title>The new phylogeny of the genus Mycobacterium.</title>
        <authorList>
            <person name="Tarcisio F."/>
            <person name="Conor M."/>
            <person name="Antonella G."/>
            <person name="Elisabetta G."/>
            <person name="Giulia F.S."/>
            <person name="Sara T."/>
            <person name="Anna F."/>
            <person name="Clotilde B."/>
            <person name="Roberto B."/>
            <person name="Veronica D.S."/>
            <person name="Fabio R."/>
            <person name="Monica P."/>
            <person name="Olivier J."/>
            <person name="Enrico T."/>
            <person name="Nicola S."/>
        </authorList>
    </citation>
    <scope>NUCLEOTIDE SEQUENCE [LARGE SCALE GENOMIC DNA]</scope>
    <source>
        <strain evidence="3 4">CCUG 50187</strain>
    </source>
</reference>
<feature type="compositionally biased region" description="Acidic residues" evidence="1">
    <location>
        <begin position="26"/>
        <end position="60"/>
    </location>
</feature>